<dbReference type="PANTHER" id="PTHR11122:SF15">
    <property type="entry name" value="PROTEIN NDH-DEPENDENT CYCLIC ELECTRON FLOW 5"/>
    <property type="match status" value="1"/>
</dbReference>
<dbReference type="EMBL" id="KM584829">
    <property type="protein sequence ID" value="AKG62929.1"/>
    <property type="molecule type" value="mRNA"/>
</dbReference>
<dbReference type="GO" id="GO:0005737">
    <property type="term" value="C:cytoplasm"/>
    <property type="evidence" value="ECO:0007669"/>
    <property type="project" value="TreeGrafter"/>
</dbReference>
<dbReference type="Gene3D" id="2.70.98.10">
    <property type="match status" value="1"/>
</dbReference>
<organism evidence="1">
    <name type="scientific">Melianthus villosus</name>
    <dbReference type="NCBI Taxonomy" id="377280"/>
    <lineage>
        <taxon>Eukaryota</taxon>
        <taxon>Viridiplantae</taxon>
        <taxon>Streptophyta</taxon>
        <taxon>Embryophyta</taxon>
        <taxon>Tracheophyta</taxon>
        <taxon>Spermatophyta</taxon>
        <taxon>Magnoliopsida</taxon>
        <taxon>eudicotyledons</taxon>
        <taxon>Gunneridae</taxon>
        <taxon>Pentapetalae</taxon>
        <taxon>rosids</taxon>
        <taxon>malvids</taxon>
        <taxon>Geraniales</taxon>
        <taxon>Francoaceae</taxon>
        <taxon>Melianthus</taxon>
    </lineage>
</organism>
<dbReference type="GO" id="GO:0047938">
    <property type="term" value="F:glucose-6-phosphate 1-epimerase activity"/>
    <property type="evidence" value="ECO:0007669"/>
    <property type="project" value="TreeGrafter"/>
</dbReference>
<reference evidence="1" key="1">
    <citation type="journal article" date="2015" name="BMC Plant Biol.">
        <title>NDH expression marks major transitions in plant evolution and reveals coordinate intracellular gene loss.</title>
        <authorList>
            <person name="Ruhlman T.A."/>
            <person name="Chang W.J."/>
            <person name="Chen J.J."/>
            <person name="Huang Y.T."/>
            <person name="Chan M.T."/>
            <person name="Zhang J."/>
            <person name="Liao D.C."/>
            <person name="Blazier J.C."/>
            <person name="Jin X."/>
            <person name="Shih M.C."/>
            <person name="Jansen R.K."/>
            <person name="Lin C.S."/>
        </authorList>
    </citation>
    <scope>NUCLEOTIDE SEQUENCE</scope>
</reference>
<evidence type="ECO:0000313" key="1">
    <source>
        <dbReference type="EMBL" id="AKG62929.1"/>
    </source>
</evidence>
<dbReference type="InterPro" id="IPR014718">
    <property type="entry name" value="GH-type_carb-bd"/>
</dbReference>
<dbReference type="PANTHER" id="PTHR11122">
    <property type="entry name" value="APOSPORY-ASSOCIATED PROTEIN C-RELATED"/>
    <property type="match status" value="1"/>
</dbReference>
<proteinExistence type="evidence at transcript level"/>
<accession>A0A0F7CYY5</accession>
<sequence length="380" mass="41842">MASNSLLSLNFTPKYSKIPSKHLFSFPHSFPLQYIISNKRQFPQAAVASIPYQPINIDYLEDEFSGHGVSFESVGNLCVAKMSLENRSTASLMLPHGLITSYKAPMWHGGTLELLHTSVSEGDDGDAVIQGGVSLAFTCVTEAFSWSPTTWSLCDIRGNASDSIQIELIASDSEDNVEVKYIISLEEDILSSELVVVNSRLASLEIMGAVVSHLTVSTPDATYAIGLEGSDFFNRHPFESNFSIVPPQLGQNKGEVGSAWGQNVFKGLLFGTNARKENDADEVEMMGEEKDNYKQLNEEMSRIYTSAPRNVTVIDRGRRNSVILGRAGFEELYMYSPGSSQESYSKYSYVCVGLSALLNPIVLAPQDVWKGRQLLHNPNL</sequence>
<dbReference type="SUPFAM" id="SSF74650">
    <property type="entry name" value="Galactose mutarotase-like"/>
    <property type="match status" value="1"/>
</dbReference>
<dbReference type="InterPro" id="IPR011013">
    <property type="entry name" value="Gal_mutarotase_sf_dom"/>
</dbReference>
<name>A0A0F7CYY5_9ROSI</name>
<dbReference type="GO" id="GO:0030246">
    <property type="term" value="F:carbohydrate binding"/>
    <property type="evidence" value="ECO:0007669"/>
    <property type="project" value="InterPro"/>
</dbReference>
<gene>
    <name evidence="1" type="primary">NDF5</name>
</gene>
<dbReference type="GO" id="GO:0005975">
    <property type="term" value="P:carbohydrate metabolic process"/>
    <property type="evidence" value="ECO:0007669"/>
    <property type="project" value="InterPro"/>
</dbReference>
<protein>
    <submittedName>
        <fullName evidence="1">NDH-dependent cyclic electron flow 5</fullName>
    </submittedName>
</protein>
<dbReference type="AlphaFoldDB" id="A0A0F7CYY5"/>